<evidence type="ECO:0000313" key="3">
    <source>
        <dbReference type="EMBL" id="MDO6413696.1"/>
    </source>
</evidence>
<feature type="transmembrane region" description="Helical" evidence="1">
    <location>
        <begin position="102"/>
        <end position="127"/>
    </location>
</feature>
<evidence type="ECO:0000259" key="2">
    <source>
        <dbReference type="Pfam" id="PF00884"/>
    </source>
</evidence>
<accession>A0ABT8Y5U6</accession>
<dbReference type="EMBL" id="JAUOTP010000002">
    <property type="protein sequence ID" value="MDO6413696.1"/>
    <property type="molecule type" value="Genomic_DNA"/>
</dbReference>
<keyword evidence="1" id="KW-1133">Transmembrane helix</keyword>
<reference evidence="3" key="1">
    <citation type="submission" date="2023-07" db="EMBL/GenBank/DDBJ databases">
        <authorList>
            <person name="Kim M."/>
        </authorList>
    </citation>
    <scope>NUCLEOTIDE SEQUENCE</scope>
    <source>
        <strain evidence="3">BIUV-7</strain>
    </source>
</reference>
<evidence type="ECO:0000313" key="4">
    <source>
        <dbReference type="Proteomes" id="UP001169764"/>
    </source>
</evidence>
<dbReference type="RefSeq" id="WP_303540330.1">
    <property type="nucleotide sequence ID" value="NZ_JAUOTP010000002.1"/>
</dbReference>
<protein>
    <submittedName>
        <fullName evidence="3">LTA synthase family protein</fullName>
    </submittedName>
</protein>
<dbReference type="Gene3D" id="3.40.720.10">
    <property type="entry name" value="Alkaline Phosphatase, subunit A"/>
    <property type="match status" value="1"/>
</dbReference>
<dbReference type="CDD" id="cd16015">
    <property type="entry name" value="LTA_synthase"/>
    <property type="match status" value="1"/>
</dbReference>
<gene>
    <name evidence="3" type="ORF">Q4F19_04805</name>
</gene>
<name>A0ABT8Y5U6_9SPHN</name>
<keyword evidence="4" id="KW-1185">Reference proteome</keyword>
<keyword evidence="1" id="KW-0812">Transmembrane</keyword>
<dbReference type="InterPro" id="IPR017850">
    <property type="entry name" value="Alkaline_phosphatase_core_sf"/>
</dbReference>
<dbReference type="InterPro" id="IPR000917">
    <property type="entry name" value="Sulfatase_N"/>
</dbReference>
<keyword evidence="1" id="KW-0472">Membrane</keyword>
<feature type="transmembrane region" description="Helical" evidence="1">
    <location>
        <begin position="40"/>
        <end position="73"/>
    </location>
</feature>
<feature type="transmembrane region" description="Helical" evidence="1">
    <location>
        <begin position="139"/>
        <end position="164"/>
    </location>
</feature>
<organism evidence="3 4">
    <name type="scientific">Sphingomonas natans</name>
    <dbReference type="NCBI Taxonomy" id="3063330"/>
    <lineage>
        <taxon>Bacteria</taxon>
        <taxon>Pseudomonadati</taxon>
        <taxon>Pseudomonadota</taxon>
        <taxon>Alphaproteobacteria</taxon>
        <taxon>Sphingomonadales</taxon>
        <taxon>Sphingomonadaceae</taxon>
        <taxon>Sphingomonas</taxon>
    </lineage>
</organism>
<dbReference type="Proteomes" id="UP001169764">
    <property type="component" value="Unassembled WGS sequence"/>
</dbReference>
<sequence length="506" mass="54110">MAARFAIGLLLALVTWAGLRRMVGAPVIGRRPAPLALDALAPLLGFLLFTLATARPIVAGIGIVALGIGLGVADRVKRAILDEPVVFADRAELLEVVRHPRFYIAFVGTAQMVAGTIAIAALVAGILRAEPPLWHLPLLVQIGLAALAAAIGRAAFVVPASAVLRGRLAGYYRSFAPTGDPEIDAKALGLLASCIVHATLASDEREPRRAAVRARGLPAWPKGVGPVVLLQGESFVDARRLHPDLADRLPHFAQLRAQAALSGRLTVPCWGANTIRSELAAVAGIGPEALGLDRFNPYEHFAQAPLPSLAQAAREAGCKAIFVHPYARNFYARDKVMPMLGFERFIGEEAFVDAERDGGYVTDAALARFAADLIAREGPDLFLFVVTIENHGPWDGSHDHVLPSPLPPSWQVPDRKTIGRWLRHAEATDAMIPVLRGAIEQHGKGWLGFYGDHQPSLAGAFTGAGDRRTDYALWPVGNAADPRREDIAAEDIAGRLLGLMASRPAR</sequence>
<dbReference type="Pfam" id="PF00884">
    <property type="entry name" value="Sulfatase"/>
    <property type="match status" value="1"/>
</dbReference>
<proteinExistence type="predicted"/>
<evidence type="ECO:0000256" key="1">
    <source>
        <dbReference type="SAM" id="Phobius"/>
    </source>
</evidence>
<dbReference type="SUPFAM" id="SSF53649">
    <property type="entry name" value="Alkaline phosphatase-like"/>
    <property type="match status" value="1"/>
</dbReference>
<feature type="domain" description="Sulfatase N-terminal" evidence="2">
    <location>
        <begin position="227"/>
        <end position="500"/>
    </location>
</feature>
<comment type="caution">
    <text evidence="3">The sequence shown here is derived from an EMBL/GenBank/DDBJ whole genome shotgun (WGS) entry which is preliminary data.</text>
</comment>